<evidence type="ECO:0000313" key="1">
    <source>
        <dbReference type="EMBL" id="GEO84041.1"/>
    </source>
</evidence>
<comment type="caution">
    <text evidence="1">The sequence shown here is derived from an EMBL/GenBank/DDBJ whole genome shotgun (WGS) entry which is preliminary data.</text>
</comment>
<dbReference type="RefSeq" id="WP_147178827.1">
    <property type="nucleotide sequence ID" value="NZ_BJZP01000003.1"/>
</dbReference>
<dbReference type="OrthoDB" id="8420595at2"/>
<evidence type="ECO:0000313" key="2">
    <source>
        <dbReference type="Proteomes" id="UP000321717"/>
    </source>
</evidence>
<reference evidence="1 2" key="1">
    <citation type="submission" date="2019-07" db="EMBL/GenBank/DDBJ databases">
        <title>Whole genome shotgun sequence of Rhizobium naphthalenivorans NBRC 107585.</title>
        <authorList>
            <person name="Hosoyama A."/>
            <person name="Uohara A."/>
            <person name="Ohji S."/>
            <person name="Ichikawa N."/>
        </authorList>
    </citation>
    <scope>NUCLEOTIDE SEQUENCE [LARGE SCALE GENOMIC DNA]</scope>
    <source>
        <strain evidence="1 2">NBRC 107585</strain>
    </source>
</reference>
<sequence>MVSAIKNLWLVPGLSFGGIKRFFTRLLARGETWSDTLPDSMKKDLGLLDGRPSRSRTDAYWSDHRRHRDWIRSGPL</sequence>
<dbReference type="EMBL" id="BJZP01000003">
    <property type="protein sequence ID" value="GEO84041.1"/>
    <property type="molecule type" value="Genomic_DNA"/>
</dbReference>
<dbReference type="AlphaFoldDB" id="A0A512HF23"/>
<keyword evidence="2" id="KW-1185">Reference proteome</keyword>
<accession>A0A512HF23</accession>
<proteinExistence type="predicted"/>
<gene>
    <name evidence="1" type="ORF">RNA01_09730</name>
</gene>
<name>A0A512HF23_9HYPH</name>
<protein>
    <submittedName>
        <fullName evidence="1">Uncharacterized protein</fullName>
    </submittedName>
</protein>
<dbReference type="Proteomes" id="UP000321717">
    <property type="component" value="Unassembled WGS sequence"/>
</dbReference>
<organism evidence="1 2">
    <name type="scientific">Ciceribacter naphthalenivorans</name>
    <dbReference type="NCBI Taxonomy" id="1118451"/>
    <lineage>
        <taxon>Bacteria</taxon>
        <taxon>Pseudomonadati</taxon>
        <taxon>Pseudomonadota</taxon>
        <taxon>Alphaproteobacteria</taxon>
        <taxon>Hyphomicrobiales</taxon>
        <taxon>Rhizobiaceae</taxon>
        <taxon>Ciceribacter</taxon>
    </lineage>
</organism>